<protein>
    <recommendedName>
        <fullName evidence="6">Large polyvalent protein associated domain-containing protein</fullName>
    </recommendedName>
</protein>
<evidence type="ECO:0000256" key="1">
    <source>
        <dbReference type="SAM" id="Coils"/>
    </source>
</evidence>
<feature type="domain" description="Large polyvalent protein associated" evidence="2">
    <location>
        <begin position="33"/>
        <end position="109"/>
    </location>
</feature>
<evidence type="ECO:0000313" key="4">
    <source>
        <dbReference type="EMBL" id="CQR71384.1"/>
    </source>
</evidence>
<dbReference type="Proteomes" id="UP000049855">
    <property type="component" value="Unassembled WGS sequence"/>
</dbReference>
<proteinExistence type="predicted"/>
<evidence type="ECO:0000259" key="2">
    <source>
        <dbReference type="Pfam" id="PF18834"/>
    </source>
</evidence>
<dbReference type="Pfam" id="PF18838">
    <property type="entry name" value="LPD23"/>
    <property type="match status" value="1"/>
</dbReference>
<reference evidence="5" key="1">
    <citation type="submission" date="2015-03" db="EMBL/GenBank/DDBJ databases">
        <authorList>
            <person name="Nijsse Bart"/>
        </authorList>
    </citation>
    <scope>NUCLEOTIDE SEQUENCE [LARGE SCALE GENOMIC DNA]</scope>
</reference>
<accession>A0A0U1KXI5</accession>
<dbReference type="Pfam" id="PF18834">
    <property type="entry name" value="LPD22"/>
    <property type="match status" value="1"/>
</dbReference>
<dbReference type="InterPro" id="IPR040738">
    <property type="entry name" value="LPD22"/>
</dbReference>
<feature type="coiled-coil region" evidence="1">
    <location>
        <begin position="483"/>
        <end position="510"/>
    </location>
</feature>
<name>A0A0U1KXI5_9FIRM</name>
<organism evidence="4 5">
    <name type="scientific">Sporomusa ovata</name>
    <dbReference type="NCBI Taxonomy" id="2378"/>
    <lineage>
        <taxon>Bacteria</taxon>
        <taxon>Bacillati</taxon>
        <taxon>Bacillota</taxon>
        <taxon>Negativicutes</taxon>
        <taxon>Selenomonadales</taxon>
        <taxon>Sporomusaceae</taxon>
        <taxon>Sporomusa</taxon>
    </lineage>
</organism>
<evidence type="ECO:0000259" key="3">
    <source>
        <dbReference type="Pfam" id="PF18838"/>
    </source>
</evidence>
<keyword evidence="5" id="KW-1185">Reference proteome</keyword>
<dbReference type="InterPro" id="IPR040696">
    <property type="entry name" value="LPD23"/>
</dbReference>
<dbReference type="RefSeq" id="WP_021167487.1">
    <property type="nucleotide sequence ID" value="NZ_CTRP01000004.1"/>
</dbReference>
<evidence type="ECO:0000313" key="5">
    <source>
        <dbReference type="Proteomes" id="UP000049855"/>
    </source>
</evidence>
<sequence length="1579" mass="178181">MALDPEQEQLLIDKYSTTNPLGQVMQVAKNLPQDQAAKILKYSLASGDAPILVANNLHAYETDIVDQIDWDNVLQQSPKTYEFLNNPLHMAAVRDQQNVATLSNLENSWLSWHDLKEGGKGVMQAAAGFGQGVMDFGAALRQNADDTFAASHTPEEVAARNNEFGRQAMGAAGQGISNLFGNIADYFAPDKPKRYASKAQEYTHAVLQQAPQLAAQIALAYFTGGVGATAFMGSQIAGSEYLKLRGEGIEPARAFGASMGDAALQAPLESIGLNKIMKKLPAGKLKVREIMESGLTEGITEWIQQYPESAAEIWARHPEYTPEQRGAQFMQDFAETTQEGIYQGLVAAPFGFLGGAVKVAMEKKQAEAYVQNIDQLVDMVSDSPLLKISPETIEKHLDEVTEGENVCVDPEAMVLFQSENPRLAEELGVSETETQEALATGAMVEIPVGKYVTVAATHPEVQDALKEFISGDEEGITMHRVNEQRNTKDIAEASKEVEQQQNEVRQESDKIFQSWTDAGMPKNVARDALTLLVSNAYTQSDNPVQFLRDKAPQVRRQKQGSVPGALHQYAGTQALTADRLNLQEAQKLEAAGEDVGAAGSIRQKTGWHKGQDNKWRFEIDDSKAKMVDWSGLKDMEEQATKLYRQANKAKDPAKAAELRAKGDEVLAEYTSKQPTKLSRVLDHPALYAAYPAIANTKIVFSDLPKGNQGAYRPAINTIELNKNLTADEMKETLLHEVQHVIQSYEQFAPGGNPTMFDDIDQTDNELERLQGELDSIINEHPESRTQIERAWELEAKPEEERTDAEENELDTIYDSVYNGTGEWGKRLAQKEDELKQMAETGSVLTAFSQYQRLHGEIEARDTARRANMTADERQAIPPETRADAIILYRGREFAYSPGAKDSQDINYFQNEGNPKGSIHWGDDGRAIITLMEGADASTVIHELVGHYFTQNLLDQGALDTAPEWMKKDRKTVLEYVGIENWETATREEKTAAHEKMAEAAETYILEGKSPSQALASVFQRFAEWLTAVYQQIRRADLDLKPEIREVFDRMLASQDEIAHMELIKDYHRRMPQEILSTLSEKQIAWLDKSLDKVREKSKDILRGRVLKRFTAEQKAEIKAEMERVRPEIEEETAKEPIYLAMEELRKQSGGGNPRNVANEYVRGLTNASQNILFNIIADQYGFTSADHMMKKISDSKDWKNEVKARIDQHIQNTFGDIYERKNLLRQEAEQAMFNEEGATLLAIEDQILQEKLGKVITREEQRREVIRQRDAAKTLAAESIAKVSLDRAMRVTTYIAAERRAAERGKAAWIKGDYVAAQKEKEIQLHNHAMVMASLNARREFERINRYLKRQRTVDKLTWVSETDWFQAADLLRRFGFVRKDYDPSKKMESLGQYITRQKTENPDMIRIADWLATYEDQVYNSRTLSLNEYRDVENALRNIKKIAKAGVNSDGFVQISDKPVGEVAATLYNLADVNVKNVQTDKIERENRPPGYMTGLKKISQQLLKLDGYKDFGLWDHTFSNRHMRPKTIKANCATRCWIRLRKPGQLNILRRSGRIMRIRIKLYILKNGMTRLLKTPY</sequence>
<feature type="domain" description="Large polyvalent protein associated" evidence="3">
    <location>
        <begin position="568"/>
        <end position="626"/>
    </location>
</feature>
<keyword evidence="1" id="KW-0175">Coiled coil</keyword>
<gene>
    <name evidence="4" type="ORF">SpAn4DRAFT_3889</name>
</gene>
<dbReference type="EMBL" id="CTRP01000004">
    <property type="protein sequence ID" value="CQR71384.1"/>
    <property type="molecule type" value="Genomic_DNA"/>
</dbReference>
<evidence type="ECO:0008006" key="6">
    <source>
        <dbReference type="Google" id="ProtNLM"/>
    </source>
</evidence>